<dbReference type="HOGENOM" id="CLU_3187087_0_0_6"/>
<name>Q7N8A7_PHOLL</name>
<dbReference type="EMBL" id="BX571861">
    <property type="protein sequence ID" value="CAE13123.1"/>
    <property type="molecule type" value="Genomic_DNA"/>
</dbReference>
<evidence type="ECO:0000313" key="1">
    <source>
        <dbReference type="EMBL" id="CAE13123.1"/>
    </source>
</evidence>
<organism evidence="1 2">
    <name type="scientific">Photorhabdus laumondii subsp. laumondii (strain DSM 15139 / CIP 105565 / TT01)</name>
    <name type="common">Photorhabdus luminescens subsp. laumondii</name>
    <dbReference type="NCBI Taxonomy" id="243265"/>
    <lineage>
        <taxon>Bacteria</taxon>
        <taxon>Pseudomonadati</taxon>
        <taxon>Pseudomonadota</taxon>
        <taxon>Gammaproteobacteria</taxon>
        <taxon>Enterobacterales</taxon>
        <taxon>Morganellaceae</taxon>
        <taxon>Photorhabdus</taxon>
    </lineage>
</organism>
<sequence>MHGATQLPIRRYFDVDIKNFALGINHGLPVIVNMITLSIACEALGL</sequence>
<dbReference type="Proteomes" id="UP000002514">
    <property type="component" value="Chromosome"/>
</dbReference>
<proteinExistence type="predicted"/>
<gene>
    <name evidence="1" type="ordered locus">plu0828</name>
</gene>
<dbReference type="KEGG" id="plu:plu0828"/>
<evidence type="ECO:0000313" key="2">
    <source>
        <dbReference type="Proteomes" id="UP000002514"/>
    </source>
</evidence>
<dbReference type="AlphaFoldDB" id="Q7N8A7"/>
<protein>
    <submittedName>
        <fullName evidence="1">Photorhabdus luminescens subsp. laumondii TTO1 complete genome segment 3/17</fullName>
    </submittedName>
</protein>
<accession>Q7N8A7</accession>
<dbReference type="STRING" id="243265.plu0828"/>
<keyword evidence="2" id="KW-1185">Reference proteome</keyword>
<reference evidence="2" key="1">
    <citation type="journal article" date="2003" name="Nat. Biotechnol.">
        <title>The genome sequence of the entomopathogenic bacterium Photorhabdus luminescens.</title>
        <authorList>
            <person name="Duchaud E."/>
            <person name="Rusniok C."/>
            <person name="Frangeul L."/>
            <person name="Buchrieser C."/>
            <person name="Givaudan A."/>
            <person name="Taourit S."/>
            <person name="Bocs S."/>
            <person name="Boursaux-Eude C."/>
            <person name="Chandler M."/>
            <person name="Charles J.-F."/>
            <person name="Dassa E."/>
            <person name="Derose R."/>
            <person name="Derzelle S."/>
            <person name="Freyssinet G."/>
            <person name="Gaudriault S."/>
            <person name="Medigue C."/>
            <person name="Lanois A."/>
            <person name="Powell K."/>
            <person name="Siguier P."/>
            <person name="Vincent R."/>
            <person name="Wingate V."/>
            <person name="Zouine M."/>
            <person name="Glaser P."/>
            <person name="Boemare N."/>
            <person name="Danchin A."/>
            <person name="Kunst F."/>
        </authorList>
    </citation>
    <scope>NUCLEOTIDE SEQUENCE [LARGE SCALE GENOMIC DNA]</scope>
    <source>
        <strain evidence="2">DSM 15139 / CIP 105565 / TT01</strain>
    </source>
</reference>